<dbReference type="PROSITE" id="PS00138">
    <property type="entry name" value="SUBTILASE_SER"/>
    <property type="match status" value="1"/>
</dbReference>
<accession>A0A0B7K8E9</accession>
<dbReference type="GO" id="GO:0006508">
    <property type="term" value="P:proteolysis"/>
    <property type="evidence" value="ECO:0007669"/>
    <property type="project" value="UniProtKB-KW"/>
</dbReference>
<feature type="active site" description="Charge relay system" evidence="7">
    <location>
        <position position="464"/>
    </location>
</feature>
<proteinExistence type="inferred from homology"/>
<dbReference type="EMBL" id="CDPU01000025">
    <property type="protein sequence ID" value="CEO51782.1"/>
    <property type="molecule type" value="Genomic_DNA"/>
</dbReference>
<keyword evidence="2" id="KW-0677">Repeat</keyword>
<dbReference type="InterPro" id="IPR015500">
    <property type="entry name" value="Peptidase_S8_subtilisin-rel"/>
</dbReference>
<comment type="similarity">
    <text evidence="7 8">Belongs to the peptidase S8 family.</text>
</comment>
<evidence type="ECO:0000313" key="10">
    <source>
        <dbReference type="EMBL" id="CEO51782.1"/>
    </source>
</evidence>
<reference evidence="10" key="1">
    <citation type="submission" date="2015-01" db="EMBL/GenBank/DDBJ databases">
        <authorList>
            <person name="Durling Mikael"/>
        </authorList>
    </citation>
    <scope>NUCLEOTIDE SEQUENCE</scope>
</reference>
<keyword evidence="5 6" id="KW-0040">ANK repeat</keyword>
<evidence type="ECO:0000256" key="4">
    <source>
        <dbReference type="ARBA" id="ARBA00022825"/>
    </source>
</evidence>
<dbReference type="Gene3D" id="3.40.50.200">
    <property type="entry name" value="Peptidase S8/S53 domain"/>
    <property type="match status" value="1"/>
</dbReference>
<organism evidence="10">
    <name type="scientific">Bionectria ochroleuca</name>
    <name type="common">Gliocladium roseum</name>
    <dbReference type="NCBI Taxonomy" id="29856"/>
    <lineage>
        <taxon>Eukaryota</taxon>
        <taxon>Fungi</taxon>
        <taxon>Dikarya</taxon>
        <taxon>Ascomycota</taxon>
        <taxon>Pezizomycotina</taxon>
        <taxon>Sordariomycetes</taxon>
        <taxon>Hypocreomycetidae</taxon>
        <taxon>Hypocreales</taxon>
        <taxon>Bionectriaceae</taxon>
        <taxon>Clonostachys</taxon>
    </lineage>
</organism>
<dbReference type="InterPro" id="IPR036852">
    <property type="entry name" value="Peptidase_S8/S53_dom_sf"/>
</dbReference>
<dbReference type="InterPro" id="IPR000209">
    <property type="entry name" value="Peptidase_S8/S53_dom"/>
</dbReference>
<dbReference type="PROSITE" id="PS51892">
    <property type="entry name" value="SUBTILASE"/>
    <property type="match status" value="1"/>
</dbReference>
<dbReference type="SMART" id="SM00248">
    <property type="entry name" value="ANK"/>
    <property type="match status" value="7"/>
</dbReference>
<dbReference type="PRINTS" id="PR00723">
    <property type="entry name" value="SUBTILISIN"/>
</dbReference>
<dbReference type="Gene3D" id="1.25.40.20">
    <property type="entry name" value="Ankyrin repeat-containing domain"/>
    <property type="match status" value="4"/>
</dbReference>
<feature type="repeat" description="ANK" evidence="6">
    <location>
        <begin position="137"/>
        <end position="169"/>
    </location>
</feature>
<dbReference type="Pfam" id="PF12796">
    <property type="entry name" value="Ank_2"/>
    <property type="match status" value="2"/>
</dbReference>
<dbReference type="PANTHER" id="PTHR24198:SF165">
    <property type="entry name" value="ANKYRIN REPEAT-CONTAINING PROTEIN-RELATED"/>
    <property type="match status" value="1"/>
</dbReference>
<evidence type="ECO:0000256" key="1">
    <source>
        <dbReference type="ARBA" id="ARBA00022670"/>
    </source>
</evidence>
<keyword evidence="3 7" id="KW-0378">Hydrolase</keyword>
<keyword evidence="1 7" id="KW-0645">Protease</keyword>
<dbReference type="AlphaFoldDB" id="A0A0B7K8E9"/>
<feature type="active site" description="Charge relay system" evidence="7">
    <location>
        <position position="523"/>
    </location>
</feature>
<dbReference type="PANTHER" id="PTHR24198">
    <property type="entry name" value="ANKYRIN REPEAT AND PROTEIN KINASE DOMAIN-CONTAINING PROTEIN"/>
    <property type="match status" value="1"/>
</dbReference>
<dbReference type="SUPFAM" id="SSF48403">
    <property type="entry name" value="Ankyrin repeat"/>
    <property type="match status" value="1"/>
</dbReference>
<name>A0A0B7K8E9_BIOOC</name>
<dbReference type="InterPro" id="IPR036770">
    <property type="entry name" value="Ankyrin_rpt-contain_sf"/>
</dbReference>
<dbReference type="Pfam" id="PF00082">
    <property type="entry name" value="Peptidase_S8"/>
    <property type="match status" value="1"/>
</dbReference>
<dbReference type="PROSITE" id="PS50297">
    <property type="entry name" value="ANK_REP_REGION"/>
    <property type="match status" value="4"/>
</dbReference>
<feature type="active site" description="Charge relay system" evidence="7">
    <location>
        <position position="692"/>
    </location>
</feature>
<feature type="repeat" description="ANK" evidence="6">
    <location>
        <begin position="170"/>
        <end position="202"/>
    </location>
</feature>
<evidence type="ECO:0000259" key="9">
    <source>
        <dbReference type="Pfam" id="PF00082"/>
    </source>
</evidence>
<feature type="repeat" description="ANK" evidence="6">
    <location>
        <begin position="96"/>
        <end position="128"/>
    </location>
</feature>
<feature type="domain" description="Peptidase S8/S53" evidence="9">
    <location>
        <begin position="458"/>
        <end position="722"/>
    </location>
</feature>
<feature type="repeat" description="ANK" evidence="6">
    <location>
        <begin position="63"/>
        <end position="95"/>
    </location>
</feature>
<dbReference type="PROSITE" id="PS00136">
    <property type="entry name" value="SUBTILASE_ASP"/>
    <property type="match status" value="1"/>
</dbReference>
<dbReference type="PROSITE" id="PS50088">
    <property type="entry name" value="ANK_REPEAT"/>
    <property type="match status" value="6"/>
</dbReference>
<evidence type="ECO:0000256" key="2">
    <source>
        <dbReference type="ARBA" id="ARBA00022737"/>
    </source>
</evidence>
<dbReference type="InterPro" id="IPR002110">
    <property type="entry name" value="Ankyrin_rpt"/>
</dbReference>
<sequence length="787" mass="87015">MAASAELEKFLKENGLDLEKRKKDRATAIHRAVLKNNPAIVGELLDLYSEDCRDARDKDGRKRNRTPIQNAAQLGLDQIVAQLLAKGAQVDSRSSLKWTALIFAAAENRREVVSTLLKNGADVHAKTAPDEREKGGGEITALHIAAQLWSAQTTQKLLLSGADPNAASAHGDTPLHFAVRARSIPCAALLLFHGASATARNKEGITTKRLLENLSATERRRFDHVFSCAKAKGNHNVFLQEYPRKEEVPTHIGQSIHWAIDKNLEMAVAYLLHADPYAVEAASPRGWHPLHRAARHGLEKCVQVLLQHGAEVDCLNNEGWTPLMFAARFDKTEIVQLLLEKGANRDITNDVGETALQLARTHGHRQTALRLAVRFVPPSQAGQEKTIPPNQNVAMESQNLEAGGETRQGRTETKDADRDAYLDNFFATLEETWYNRIQWTPDDDEATINSGFYWNGPVKIAVLDTGVDLEHEDFTKPARRRTKIGRKRAKGIPEKTQRERIVAVRNFVGEPGEENDVTDEFGHGTHIAGLIMAVAPRAELYIAKVSTGKEISEAQQTGKASPKAAKRKSRRPVEEAIRWAIEQKVHIINLSLGFSQLGSYELTLALDDAVNASGIIVFAAAANHGNNNAIAWPARSPNLAICVSSSDKFQKLSPFAPQPSPEFPMFVAPGEEVWSQWPTNLGGGFRKMSGTSVSTPIAVGMAAIILGFLNMTNVWDPQVKETWLGRVHEREIRRTRGMRKLLTHLCRDRNGVKVLSPDLMWEDNHGIGNDPLQALNLIAWPFKSMKG</sequence>
<feature type="repeat" description="ANK" evidence="6">
    <location>
        <begin position="318"/>
        <end position="350"/>
    </location>
</feature>
<dbReference type="SUPFAM" id="SSF52743">
    <property type="entry name" value="Subtilisin-like"/>
    <property type="match status" value="1"/>
</dbReference>
<evidence type="ECO:0000256" key="6">
    <source>
        <dbReference type="PROSITE-ProRule" id="PRU00023"/>
    </source>
</evidence>
<dbReference type="GO" id="GO:0004252">
    <property type="term" value="F:serine-type endopeptidase activity"/>
    <property type="evidence" value="ECO:0007669"/>
    <property type="project" value="UniProtKB-UniRule"/>
</dbReference>
<dbReference type="CDD" id="cd00306">
    <property type="entry name" value="Peptidases_S8_S53"/>
    <property type="match status" value="1"/>
</dbReference>
<feature type="repeat" description="ANK" evidence="6">
    <location>
        <begin position="285"/>
        <end position="317"/>
    </location>
</feature>
<dbReference type="InterPro" id="IPR023828">
    <property type="entry name" value="Peptidase_S8_Ser-AS"/>
</dbReference>
<evidence type="ECO:0000256" key="3">
    <source>
        <dbReference type="ARBA" id="ARBA00022801"/>
    </source>
</evidence>
<dbReference type="Pfam" id="PF13637">
    <property type="entry name" value="Ank_4"/>
    <property type="match status" value="1"/>
</dbReference>
<evidence type="ECO:0000256" key="5">
    <source>
        <dbReference type="ARBA" id="ARBA00023043"/>
    </source>
</evidence>
<keyword evidence="4 7" id="KW-0720">Serine protease</keyword>
<evidence type="ECO:0000256" key="7">
    <source>
        <dbReference type="PROSITE-ProRule" id="PRU01240"/>
    </source>
</evidence>
<protein>
    <recommendedName>
        <fullName evidence="9">Peptidase S8/S53 domain-containing protein</fullName>
    </recommendedName>
</protein>
<gene>
    <name evidence="10" type="ORF">BN869_000007840_1</name>
</gene>
<evidence type="ECO:0000256" key="8">
    <source>
        <dbReference type="RuleBase" id="RU003355"/>
    </source>
</evidence>
<dbReference type="InterPro" id="IPR023827">
    <property type="entry name" value="Peptidase_S8_Asp-AS"/>
</dbReference>